<evidence type="ECO:0000313" key="1">
    <source>
        <dbReference type="EMBL" id="KAG7357615.1"/>
    </source>
</evidence>
<gene>
    <name evidence="1" type="ORF">IV203_002303</name>
</gene>
<comment type="caution">
    <text evidence="1">The sequence shown here is derived from an EMBL/GenBank/DDBJ whole genome shotgun (WGS) entry which is preliminary data.</text>
</comment>
<accession>A0A9K3L9W7</accession>
<dbReference type="Proteomes" id="UP000693970">
    <property type="component" value="Unassembled WGS sequence"/>
</dbReference>
<protein>
    <submittedName>
        <fullName evidence="1">Uncharacterized protein</fullName>
    </submittedName>
</protein>
<evidence type="ECO:0000313" key="2">
    <source>
        <dbReference type="Proteomes" id="UP000693970"/>
    </source>
</evidence>
<dbReference type="EMBL" id="JAGRRH010000015">
    <property type="protein sequence ID" value="KAG7357615.1"/>
    <property type="molecule type" value="Genomic_DNA"/>
</dbReference>
<sequence length="799" mass="90227">MQTTVARECSVYIEQYFEGKPFEGFTLDYFKSETGLLASLQKKKISIPQNPSKTKLKIPSLLLYDLQNDDHKTTNAYKFIDESKGFCSGLYGTSGAGKTRSVYEYLSHNFGFYFLANASKDPGSGDLVNLLGWFETKNAVLGDDSFQYDLDSQSQDPDEKKEKRQSDRLDKSTNHYLVMDRYIMIMIYVRVVIFTSINKQLTERKQHQLTPYDWLLIQLFPKQALKSDLFARVCAKALTWAKDRPMDSSVREYMTDHFFEDWPWSVMVVDEAQALLNRLDLFFLDGKGNKKRTAFSAVLKSMTKLLSETLGVETGYPLVAGTGMSLEAIRDASNSIMAKDPHDYLNRQTIYKSFDLLDAKAVEMYLLTFLRLDLQETAQEGGRTSNALVIEHVAKWLRGRPRWAASFLELYLVREPASDHVGTQGSLSDAGRLLMQALDRFIDNYTNDEIVEIRDSSSERWKSFDPPEGTAYSGIKKVVTNGEYRLVKNLESAIFKFAIGGKPVIIEEDCAELVEVGVAALSKVGSKALLDEPIIVQAGINYFSLRRADIDNIKVQEKGGLGEAFEKVLIPAIQRKFQNVLKEQLGTSGDILTGNYMVPYRSAYGVLSMSCETPAQTMQWIYDSTVSTFEGQVPPFCFPDVNIGPDLIFLLWNNTHTDYIAVISQVKYKKGLKQLDALRTITPSLLYHDNRGSGSQRYSGVITSDDDLKRRWDDVKPRLVGRGGSQYGCVRFMIQYSCDSTKSANPGVLEDDEVKVAEKKRPKKKRKLGFLACISKENAQTLFDKDGLNVLNALKDLES</sequence>
<dbReference type="AlphaFoldDB" id="A0A9K3L9W7"/>
<reference evidence="1" key="1">
    <citation type="journal article" date="2021" name="Sci. Rep.">
        <title>Diploid genomic architecture of Nitzschia inconspicua, an elite biomass production diatom.</title>
        <authorList>
            <person name="Oliver A."/>
            <person name="Podell S."/>
            <person name="Pinowska A."/>
            <person name="Traller J.C."/>
            <person name="Smith S.R."/>
            <person name="McClure R."/>
            <person name="Beliaev A."/>
            <person name="Bohutskyi P."/>
            <person name="Hill E.A."/>
            <person name="Rabines A."/>
            <person name="Zheng H."/>
            <person name="Allen L.Z."/>
            <person name="Kuo A."/>
            <person name="Grigoriev I.V."/>
            <person name="Allen A.E."/>
            <person name="Hazlebeck D."/>
            <person name="Allen E.E."/>
        </authorList>
    </citation>
    <scope>NUCLEOTIDE SEQUENCE</scope>
    <source>
        <strain evidence="1">Hildebrandi</strain>
    </source>
</reference>
<name>A0A9K3L9W7_9STRA</name>
<organism evidence="1 2">
    <name type="scientific">Nitzschia inconspicua</name>
    <dbReference type="NCBI Taxonomy" id="303405"/>
    <lineage>
        <taxon>Eukaryota</taxon>
        <taxon>Sar</taxon>
        <taxon>Stramenopiles</taxon>
        <taxon>Ochrophyta</taxon>
        <taxon>Bacillariophyta</taxon>
        <taxon>Bacillariophyceae</taxon>
        <taxon>Bacillariophycidae</taxon>
        <taxon>Bacillariales</taxon>
        <taxon>Bacillariaceae</taxon>
        <taxon>Nitzschia</taxon>
    </lineage>
</organism>
<reference evidence="1" key="2">
    <citation type="submission" date="2021-04" db="EMBL/GenBank/DDBJ databases">
        <authorList>
            <person name="Podell S."/>
        </authorList>
    </citation>
    <scope>NUCLEOTIDE SEQUENCE</scope>
    <source>
        <strain evidence="1">Hildebrandi</strain>
    </source>
</reference>
<keyword evidence="2" id="KW-1185">Reference proteome</keyword>
<proteinExistence type="predicted"/>
<dbReference type="OrthoDB" id="2393824at2759"/>